<name>A0A6A7C472_9PEZI</name>
<dbReference type="Proteomes" id="UP000799421">
    <property type="component" value="Unassembled WGS sequence"/>
</dbReference>
<evidence type="ECO:0000313" key="2">
    <source>
        <dbReference type="Proteomes" id="UP000799421"/>
    </source>
</evidence>
<keyword evidence="2" id="KW-1185">Reference proteome</keyword>
<gene>
    <name evidence="1" type="ORF">K470DRAFT_256314</name>
</gene>
<proteinExistence type="predicted"/>
<organism evidence="1 2">
    <name type="scientific">Piedraia hortae CBS 480.64</name>
    <dbReference type="NCBI Taxonomy" id="1314780"/>
    <lineage>
        <taxon>Eukaryota</taxon>
        <taxon>Fungi</taxon>
        <taxon>Dikarya</taxon>
        <taxon>Ascomycota</taxon>
        <taxon>Pezizomycotina</taxon>
        <taxon>Dothideomycetes</taxon>
        <taxon>Dothideomycetidae</taxon>
        <taxon>Capnodiales</taxon>
        <taxon>Piedraiaceae</taxon>
        <taxon>Piedraia</taxon>
    </lineage>
</organism>
<accession>A0A6A7C472</accession>
<protein>
    <submittedName>
        <fullName evidence="1">Uncharacterized protein</fullName>
    </submittedName>
</protein>
<sequence>MSASILIAATCACLQAPTIFPICTYSNGDMVYLTRNRLSFTKAQIYGSYAIIGLATSVYDTTWSEWAMKERAANMIQGVGAITCLDHLQACATTGMFVYSSGQTEGTEKLIEV</sequence>
<dbReference type="AlphaFoldDB" id="A0A6A7C472"/>
<evidence type="ECO:0000313" key="1">
    <source>
        <dbReference type="EMBL" id="KAF2862057.1"/>
    </source>
</evidence>
<reference evidence="1" key="1">
    <citation type="journal article" date="2020" name="Stud. Mycol.">
        <title>101 Dothideomycetes genomes: a test case for predicting lifestyles and emergence of pathogens.</title>
        <authorList>
            <person name="Haridas S."/>
            <person name="Albert R."/>
            <person name="Binder M."/>
            <person name="Bloem J."/>
            <person name="Labutti K."/>
            <person name="Salamov A."/>
            <person name="Andreopoulos B."/>
            <person name="Baker S."/>
            <person name="Barry K."/>
            <person name="Bills G."/>
            <person name="Bluhm B."/>
            <person name="Cannon C."/>
            <person name="Castanera R."/>
            <person name="Culley D."/>
            <person name="Daum C."/>
            <person name="Ezra D."/>
            <person name="Gonzalez J."/>
            <person name="Henrissat B."/>
            <person name="Kuo A."/>
            <person name="Liang C."/>
            <person name="Lipzen A."/>
            <person name="Lutzoni F."/>
            <person name="Magnuson J."/>
            <person name="Mondo S."/>
            <person name="Nolan M."/>
            <person name="Ohm R."/>
            <person name="Pangilinan J."/>
            <person name="Park H.-J."/>
            <person name="Ramirez L."/>
            <person name="Alfaro M."/>
            <person name="Sun H."/>
            <person name="Tritt A."/>
            <person name="Yoshinaga Y."/>
            <person name="Zwiers L.-H."/>
            <person name="Turgeon B."/>
            <person name="Goodwin S."/>
            <person name="Spatafora J."/>
            <person name="Crous P."/>
            <person name="Grigoriev I."/>
        </authorList>
    </citation>
    <scope>NUCLEOTIDE SEQUENCE</scope>
    <source>
        <strain evidence="1">CBS 480.64</strain>
    </source>
</reference>
<dbReference type="EMBL" id="MU005968">
    <property type="protein sequence ID" value="KAF2862057.1"/>
    <property type="molecule type" value="Genomic_DNA"/>
</dbReference>